<protein>
    <submittedName>
        <fullName evidence="8">Bcl-2-like protein 1 isoform X2</fullName>
    </submittedName>
</protein>
<dbReference type="Gene3D" id="1.10.437.10">
    <property type="entry name" value="Blc2-like"/>
    <property type="match status" value="1"/>
</dbReference>
<proteinExistence type="inferred from homology"/>
<gene>
    <name evidence="8" type="primary">LOC111112596</name>
</gene>
<accession>A0A8B8BRD8</accession>
<evidence type="ECO:0000256" key="1">
    <source>
        <dbReference type="ARBA" id="ARBA00004370"/>
    </source>
</evidence>
<evidence type="ECO:0000259" key="6">
    <source>
        <dbReference type="PROSITE" id="PS50063"/>
    </source>
</evidence>
<dbReference type="GO" id="GO:0042981">
    <property type="term" value="P:regulation of apoptotic process"/>
    <property type="evidence" value="ECO:0007669"/>
    <property type="project" value="InterPro"/>
</dbReference>
<comment type="subcellular location">
    <subcellularLocation>
        <location evidence="1">Membrane</location>
    </subcellularLocation>
</comment>
<dbReference type="InterPro" id="IPR002475">
    <property type="entry name" value="Bcl2-like"/>
</dbReference>
<dbReference type="AlphaFoldDB" id="A0A8B8BRD8"/>
<dbReference type="InterPro" id="IPR003093">
    <property type="entry name" value="Bcl2_BH4"/>
</dbReference>
<evidence type="ECO:0000256" key="3">
    <source>
        <dbReference type="ARBA" id="ARBA00022703"/>
    </source>
</evidence>
<keyword evidence="7" id="KW-1185">Reference proteome</keyword>
<dbReference type="GO" id="GO:0001836">
    <property type="term" value="P:release of cytochrome c from mitochondria"/>
    <property type="evidence" value="ECO:0007669"/>
    <property type="project" value="TreeGrafter"/>
</dbReference>
<dbReference type="GO" id="GO:0051400">
    <property type="term" value="F:BH domain binding"/>
    <property type="evidence" value="ECO:0007669"/>
    <property type="project" value="TreeGrafter"/>
</dbReference>
<evidence type="ECO:0000256" key="5">
    <source>
        <dbReference type="PROSITE-ProRule" id="PRU00025"/>
    </source>
</evidence>
<dbReference type="PANTHER" id="PTHR11256:SF50">
    <property type="entry name" value="APOPTOSIS REGULATOR CED-9"/>
    <property type="match status" value="1"/>
</dbReference>
<evidence type="ECO:0000313" key="8">
    <source>
        <dbReference type="RefSeq" id="XP_022305875.1"/>
    </source>
</evidence>
<dbReference type="GO" id="GO:0008630">
    <property type="term" value="P:intrinsic apoptotic signaling pathway in response to DNA damage"/>
    <property type="evidence" value="ECO:0007669"/>
    <property type="project" value="TreeGrafter"/>
</dbReference>
<feature type="short sequence motif" description="BH4" evidence="5">
    <location>
        <begin position="6"/>
        <end position="25"/>
    </location>
</feature>
<name>A0A8B8BRD8_CRAVI</name>
<dbReference type="SMART" id="SM00337">
    <property type="entry name" value="BCL"/>
    <property type="match status" value="1"/>
</dbReference>
<dbReference type="Pfam" id="PF00452">
    <property type="entry name" value="Bcl-2"/>
    <property type="match status" value="1"/>
</dbReference>
<evidence type="ECO:0000313" key="7">
    <source>
        <dbReference type="Proteomes" id="UP000694844"/>
    </source>
</evidence>
<dbReference type="OrthoDB" id="6021377at2759"/>
<dbReference type="RefSeq" id="XP_022305875.1">
    <property type="nucleotide sequence ID" value="XM_022450167.1"/>
</dbReference>
<dbReference type="CDD" id="cd06845">
    <property type="entry name" value="Bcl-2_like"/>
    <property type="match status" value="1"/>
</dbReference>
<dbReference type="SUPFAM" id="SSF56854">
    <property type="entry name" value="Bcl-2 inhibitors of programmed cell death"/>
    <property type="match status" value="1"/>
</dbReference>
<dbReference type="GO" id="GO:0005741">
    <property type="term" value="C:mitochondrial outer membrane"/>
    <property type="evidence" value="ECO:0007669"/>
    <property type="project" value="TreeGrafter"/>
</dbReference>
<reference evidence="8" key="1">
    <citation type="submission" date="2025-08" db="UniProtKB">
        <authorList>
            <consortium name="RefSeq"/>
        </authorList>
    </citation>
    <scope>IDENTIFICATION</scope>
    <source>
        <tissue evidence="8">Whole sample</tissue>
    </source>
</reference>
<dbReference type="PROSITE" id="PS50063">
    <property type="entry name" value="BH4_2"/>
    <property type="match status" value="1"/>
</dbReference>
<dbReference type="InterPro" id="IPR036834">
    <property type="entry name" value="Bcl-2-like_sf"/>
</dbReference>
<keyword evidence="3 5" id="KW-0053">Apoptosis</keyword>
<comment type="similarity">
    <text evidence="2">Belongs to the Bcl-2 family.</text>
</comment>
<dbReference type="InterPro" id="IPR026298">
    <property type="entry name" value="Bcl-2_fam"/>
</dbReference>
<dbReference type="GeneID" id="111112596"/>
<dbReference type="PROSITE" id="PS50062">
    <property type="entry name" value="BCL2_FAMILY"/>
    <property type="match status" value="1"/>
</dbReference>
<dbReference type="Proteomes" id="UP000694844">
    <property type="component" value="Chromosome 9"/>
</dbReference>
<feature type="domain" description="Apoptosis regulator Bcl-2 family BH4" evidence="6">
    <location>
        <begin position="6"/>
        <end position="25"/>
    </location>
</feature>
<dbReference type="PANTHER" id="PTHR11256">
    <property type="entry name" value="BCL-2 RELATED"/>
    <property type="match status" value="1"/>
</dbReference>
<dbReference type="GO" id="GO:0097192">
    <property type="term" value="P:extrinsic apoptotic signaling pathway in absence of ligand"/>
    <property type="evidence" value="ECO:0007669"/>
    <property type="project" value="TreeGrafter"/>
</dbReference>
<evidence type="ECO:0000256" key="4">
    <source>
        <dbReference type="ARBA" id="ARBA00023136"/>
    </source>
</evidence>
<evidence type="ECO:0000256" key="2">
    <source>
        <dbReference type="ARBA" id="ARBA00009458"/>
    </source>
</evidence>
<dbReference type="InterPro" id="IPR046371">
    <property type="entry name" value="Bcl-2_BH1-3"/>
</dbReference>
<organism evidence="7 8">
    <name type="scientific">Crassostrea virginica</name>
    <name type="common">Eastern oyster</name>
    <dbReference type="NCBI Taxonomy" id="6565"/>
    <lineage>
        <taxon>Eukaryota</taxon>
        <taxon>Metazoa</taxon>
        <taxon>Spiralia</taxon>
        <taxon>Lophotrochozoa</taxon>
        <taxon>Mollusca</taxon>
        <taxon>Bivalvia</taxon>
        <taxon>Autobranchia</taxon>
        <taxon>Pteriomorphia</taxon>
        <taxon>Ostreida</taxon>
        <taxon>Ostreoidea</taxon>
        <taxon>Ostreidae</taxon>
        <taxon>Crassostrea</taxon>
    </lineage>
</organism>
<keyword evidence="4" id="KW-0472">Membrane</keyword>
<dbReference type="PRINTS" id="PR01862">
    <property type="entry name" value="BCL2FAMILY"/>
</dbReference>
<sequence length="182" mass="20602">MGEEDYRSLVADYVNYRLDKHGYHWENAPAQRKNNKVYQAVRKLGDEFENKQDSSDFHDMVTSLQITPETAHSTFSTVTNEMFSNGINWGRVVALIGFGGAFSVECVSRNMPQLVDLVVDWVATYMNSNLKDWISKNGGWQGFVDFYSRRDQSANDDNPWVKYGVLGAVGVVVLGALMTQRT</sequence>